<protein>
    <recommendedName>
        <fullName evidence="3">ParA family protein</fullName>
    </recommendedName>
</protein>
<evidence type="ECO:0008006" key="3">
    <source>
        <dbReference type="Google" id="ProtNLM"/>
    </source>
</evidence>
<dbReference type="EMBL" id="FXAK01000003">
    <property type="protein sequence ID" value="SMF39811.1"/>
    <property type="molecule type" value="Genomic_DNA"/>
</dbReference>
<proteinExistence type="predicted"/>
<evidence type="ECO:0000313" key="2">
    <source>
        <dbReference type="Proteomes" id="UP000192936"/>
    </source>
</evidence>
<dbReference type="OrthoDB" id="7933505at2"/>
<accession>A0A1X7ETP6</accession>
<dbReference type="RefSeq" id="WP_085084847.1">
    <property type="nucleotide sequence ID" value="NZ_FXAK01000003.1"/>
</dbReference>
<evidence type="ECO:0000313" key="1">
    <source>
        <dbReference type="EMBL" id="SMF39811.1"/>
    </source>
</evidence>
<dbReference type="Gene3D" id="3.40.50.300">
    <property type="entry name" value="P-loop containing nucleotide triphosphate hydrolases"/>
    <property type="match status" value="1"/>
</dbReference>
<organism evidence="1 2">
    <name type="scientific">Azospirillum oryzae</name>
    <dbReference type="NCBI Taxonomy" id="286727"/>
    <lineage>
        <taxon>Bacteria</taxon>
        <taxon>Pseudomonadati</taxon>
        <taxon>Pseudomonadota</taxon>
        <taxon>Alphaproteobacteria</taxon>
        <taxon>Rhodospirillales</taxon>
        <taxon>Azospirillaceae</taxon>
        <taxon>Azospirillum</taxon>
    </lineage>
</organism>
<gene>
    <name evidence="1" type="ORF">SAMN02982917_2014</name>
</gene>
<dbReference type="Proteomes" id="UP000192936">
    <property type="component" value="Unassembled WGS sequence"/>
</dbReference>
<name>A0A1X7ETP6_9PROT</name>
<dbReference type="SUPFAM" id="SSF52540">
    <property type="entry name" value="P-loop containing nucleoside triphosphate hydrolases"/>
    <property type="match status" value="1"/>
</dbReference>
<dbReference type="STRING" id="286727.SAMN02982917_2014"/>
<dbReference type="AlphaFoldDB" id="A0A1X7ETP6"/>
<dbReference type="InterPro" id="IPR027417">
    <property type="entry name" value="P-loop_NTPase"/>
</dbReference>
<reference evidence="1 2" key="1">
    <citation type="submission" date="2017-04" db="EMBL/GenBank/DDBJ databases">
        <authorList>
            <person name="Afonso C.L."/>
            <person name="Miller P.J."/>
            <person name="Scott M.A."/>
            <person name="Spackman E."/>
            <person name="Goraichik I."/>
            <person name="Dimitrov K.M."/>
            <person name="Suarez D.L."/>
            <person name="Swayne D.E."/>
        </authorList>
    </citation>
    <scope>NUCLEOTIDE SEQUENCE [LARGE SCALE GENOMIC DNA]</scope>
    <source>
        <strain evidence="1 2">A2P</strain>
    </source>
</reference>
<sequence>MAKLIATAGNKGGTGKSTLAHLIGHGCGSLPHPIDAVVITTDEEDEPISGQRRYLPLDGRDLSLLAPMLQKLDEQERLLIILDGAAARPELDKLVQSVADLVVLPYGASIQEAQRVLKDLERLPGAVALPNRWPTHPDVNKRAKRFLDMVPADRRLPPISALSRVDELLDATAYSRVATPLSRRAQQLVIEVLHRMKVHPLDMAAKN</sequence>